<dbReference type="OrthoDB" id="9795222at2"/>
<dbReference type="Proteomes" id="UP000186917">
    <property type="component" value="Unassembled WGS sequence"/>
</dbReference>
<dbReference type="Pfam" id="PF00295">
    <property type="entry name" value="Glyco_hydro_28"/>
    <property type="match status" value="1"/>
</dbReference>
<dbReference type="InterPro" id="IPR051801">
    <property type="entry name" value="GH28_Enzymes"/>
</dbReference>
<dbReference type="InterPro" id="IPR006626">
    <property type="entry name" value="PbH1"/>
</dbReference>
<organism evidence="6 7">
    <name type="scientific">Filimonas lacunae</name>
    <dbReference type="NCBI Taxonomy" id="477680"/>
    <lineage>
        <taxon>Bacteria</taxon>
        <taxon>Pseudomonadati</taxon>
        <taxon>Bacteroidota</taxon>
        <taxon>Chitinophagia</taxon>
        <taxon>Chitinophagales</taxon>
        <taxon>Chitinophagaceae</taxon>
        <taxon>Filimonas</taxon>
    </lineage>
</organism>
<accession>A0A1N7QWA6</accession>
<proteinExistence type="inferred from homology"/>
<keyword evidence="3 4" id="KW-0326">Glycosidase</keyword>
<dbReference type="InterPro" id="IPR011050">
    <property type="entry name" value="Pectin_lyase_fold/virulence"/>
</dbReference>
<dbReference type="Gene3D" id="2.160.20.10">
    <property type="entry name" value="Single-stranded right-handed beta-helix, Pectin lyase-like"/>
    <property type="match status" value="1"/>
</dbReference>
<keyword evidence="7" id="KW-1185">Reference proteome</keyword>
<dbReference type="RefSeq" id="WP_076380732.1">
    <property type="nucleotide sequence ID" value="NZ_AP017422.1"/>
</dbReference>
<sequence>MKPAFSFLVLSLMSFHLSAQQKTYNIVTFGAKADGKTNNTAAIQQAIDKASQEGGGQVLVPAGKFVTGVIALKSGVNLHLAANAVLLGSSNRSDYGPSHKASALIVADDQQNIAITGKGTIDGQAALLLENIFTQLKKGTLQDKEWQKYNDWGQMRPEENNRPKLIGFNNCSKVTVKNITIKDGLCWIQDYRGCTDMVFDSIQVKSNAFLNNDGIDLVDCKNVKLTNSFFDVADDGICLKSHDVNSYCDNIYIAHCKVRSSASGLKLGTASFGGFKNITVRDIYVYNTFRSAIAIETVDGGVIDNINIQGVTAKNTGNAIFIRLGKRRAEREPGTLSKVYIGNVKVEVPAGKPDAGYHFEGPRELFEHNTFPSSITGIPGHAVNDITLENVEIVYSGVNRKEVATINTDSLHIVPENIAAYPEYSMFRELPAWGFYVRHANGITMKNVKLSYTGEEFRTACIFDDVNGLTLNQLKVNKAASSPVLLLNNVKAQQLQQLQLPGKEKEHIEIR</sequence>
<dbReference type="STRING" id="477680.SAMN05421788_107138"/>
<keyword evidence="5" id="KW-0732">Signal</keyword>
<dbReference type="SUPFAM" id="SSF51126">
    <property type="entry name" value="Pectin lyase-like"/>
    <property type="match status" value="1"/>
</dbReference>
<evidence type="ECO:0000256" key="5">
    <source>
        <dbReference type="SAM" id="SignalP"/>
    </source>
</evidence>
<feature type="signal peptide" evidence="5">
    <location>
        <begin position="1"/>
        <end position="19"/>
    </location>
</feature>
<feature type="chain" id="PRO_5013066095" evidence="5">
    <location>
        <begin position="20"/>
        <end position="511"/>
    </location>
</feature>
<dbReference type="AlphaFoldDB" id="A0A1N7QWA6"/>
<evidence type="ECO:0000256" key="2">
    <source>
        <dbReference type="ARBA" id="ARBA00022801"/>
    </source>
</evidence>
<dbReference type="GO" id="GO:0005975">
    <property type="term" value="P:carbohydrate metabolic process"/>
    <property type="evidence" value="ECO:0007669"/>
    <property type="project" value="InterPro"/>
</dbReference>
<evidence type="ECO:0000256" key="3">
    <source>
        <dbReference type="ARBA" id="ARBA00023295"/>
    </source>
</evidence>
<evidence type="ECO:0000256" key="4">
    <source>
        <dbReference type="RuleBase" id="RU361169"/>
    </source>
</evidence>
<dbReference type="SMART" id="SM00710">
    <property type="entry name" value="PbH1"/>
    <property type="match status" value="6"/>
</dbReference>
<dbReference type="PANTHER" id="PTHR31339">
    <property type="entry name" value="PECTIN LYASE-RELATED"/>
    <property type="match status" value="1"/>
</dbReference>
<evidence type="ECO:0000313" key="7">
    <source>
        <dbReference type="Proteomes" id="UP000186917"/>
    </source>
</evidence>
<reference evidence="7" key="1">
    <citation type="submission" date="2017-01" db="EMBL/GenBank/DDBJ databases">
        <authorList>
            <person name="Varghese N."/>
            <person name="Submissions S."/>
        </authorList>
    </citation>
    <scope>NUCLEOTIDE SEQUENCE [LARGE SCALE GENOMIC DNA]</scope>
    <source>
        <strain evidence="7">DSM 21054</strain>
    </source>
</reference>
<dbReference type="PANTHER" id="PTHR31339:SF9">
    <property type="entry name" value="PLASMIN AND FIBRONECTIN-BINDING PROTEIN A"/>
    <property type="match status" value="1"/>
</dbReference>
<evidence type="ECO:0000256" key="1">
    <source>
        <dbReference type="ARBA" id="ARBA00008834"/>
    </source>
</evidence>
<keyword evidence="2 4" id="KW-0378">Hydrolase</keyword>
<gene>
    <name evidence="6" type="ORF">SAMN05421788_107138</name>
</gene>
<dbReference type="EMBL" id="FTOR01000007">
    <property type="protein sequence ID" value="SIT27099.1"/>
    <property type="molecule type" value="Genomic_DNA"/>
</dbReference>
<dbReference type="InterPro" id="IPR000743">
    <property type="entry name" value="Glyco_hydro_28"/>
</dbReference>
<protein>
    <submittedName>
        <fullName evidence="6">Polygalacturonase</fullName>
    </submittedName>
</protein>
<evidence type="ECO:0000313" key="6">
    <source>
        <dbReference type="EMBL" id="SIT27099.1"/>
    </source>
</evidence>
<name>A0A1N7QWA6_9BACT</name>
<dbReference type="InterPro" id="IPR012334">
    <property type="entry name" value="Pectin_lyas_fold"/>
</dbReference>
<dbReference type="GO" id="GO:0004650">
    <property type="term" value="F:polygalacturonase activity"/>
    <property type="evidence" value="ECO:0007669"/>
    <property type="project" value="InterPro"/>
</dbReference>
<comment type="similarity">
    <text evidence="1 4">Belongs to the glycosyl hydrolase 28 family.</text>
</comment>